<dbReference type="InterPro" id="IPR003593">
    <property type="entry name" value="AAA+_ATPase"/>
</dbReference>
<evidence type="ECO:0000259" key="5">
    <source>
        <dbReference type="PROSITE" id="PS50893"/>
    </source>
</evidence>
<keyword evidence="3" id="KW-0547">Nucleotide-binding</keyword>
<dbReference type="Pfam" id="PF00005">
    <property type="entry name" value="ABC_tran"/>
    <property type="match status" value="1"/>
</dbReference>
<keyword evidence="4 6" id="KW-0067">ATP-binding</keyword>
<evidence type="ECO:0000256" key="3">
    <source>
        <dbReference type="ARBA" id="ARBA00022741"/>
    </source>
</evidence>
<evidence type="ECO:0000313" key="7">
    <source>
        <dbReference type="Proteomes" id="UP000321058"/>
    </source>
</evidence>
<dbReference type="FunFam" id="3.40.50.300:FF:000134">
    <property type="entry name" value="Iron-enterobactin ABC transporter ATP-binding protein"/>
    <property type="match status" value="1"/>
</dbReference>
<dbReference type="InterPro" id="IPR027417">
    <property type="entry name" value="P-loop_NTPase"/>
</dbReference>
<dbReference type="GO" id="GO:0005524">
    <property type="term" value="F:ATP binding"/>
    <property type="evidence" value="ECO:0007669"/>
    <property type="project" value="UniProtKB-KW"/>
</dbReference>
<gene>
    <name evidence="6" type="ORF">RSO01_62610</name>
</gene>
<dbReference type="SUPFAM" id="SSF52540">
    <property type="entry name" value="P-loop containing nucleoside triphosphate hydrolases"/>
    <property type="match status" value="1"/>
</dbReference>
<comment type="caution">
    <text evidence="6">The sequence shown here is derived from an EMBL/GenBank/DDBJ whole genome shotgun (WGS) entry which is preliminary data.</text>
</comment>
<dbReference type="PROSITE" id="PS50893">
    <property type="entry name" value="ABC_TRANSPORTER_2"/>
    <property type="match status" value="1"/>
</dbReference>
<reference evidence="6 7" key="1">
    <citation type="submission" date="2019-07" db="EMBL/GenBank/DDBJ databases">
        <title>Whole genome shotgun sequence of Reyranella soli NBRC 108950.</title>
        <authorList>
            <person name="Hosoyama A."/>
            <person name="Uohara A."/>
            <person name="Ohji S."/>
            <person name="Ichikawa N."/>
        </authorList>
    </citation>
    <scope>NUCLEOTIDE SEQUENCE [LARGE SCALE GENOMIC DNA]</scope>
    <source>
        <strain evidence="6 7">NBRC 108950</strain>
    </source>
</reference>
<keyword evidence="7" id="KW-1185">Reference proteome</keyword>
<dbReference type="SMART" id="SM00382">
    <property type="entry name" value="AAA"/>
    <property type="match status" value="1"/>
</dbReference>
<name>A0A512NJK6_9HYPH</name>
<dbReference type="Proteomes" id="UP000321058">
    <property type="component" value="Unassembled WGS sequence"/>
</dbReference>
<dbReference type="AlphaFoldDB" id="A0A512NJK6"/>
<proteinExistence type="inferred from homology"/>
<dbReference type="EMBL" id="BKAJ01000119">
    <property type="protein sequence ID" value="GEP59095.1"/>
    <property type="molecule type" value="Genomic_DNA"/>
</dbReference>
<evidence type="ECO:0000256" key="4">
    <source>
        <dbReference type="ARBA" id="ARBA00022840"/>
    </source>
</evidence>
<dbReference type="PANTHER" id="PTHR42794">
    <property type="entry name" value="HEMIN IMPORT ATP-BINDING PROTEIN HMUV"/>
    <property type="match status" value="1"/>
</dbReference>
<dbReference type="InterPro" id="IPR003439">
    <property type="entry name" value="ABC_transporter-like_ATP-bd"/>
</dbReference>
<feature type="domain" description="ABC transporter" evidence="5">
    <location>
        <begin position="6"/>
        <end position="241"/>
    </location>
</feature>
<sequence length="258" mass="27068">MELNVLGARGLSIGYDGRTVAAGIDLTVARGDVLCLLGPNGAGKTTLFKTLLGLLPPIAGDVTVGERPLGSLTRAELAKSMAYVPQAQVMEFAYTVLDLVLMGRTAHLGPFSAPGRRDHERAHAALADLGIADLADAEANRISGGQRQLCLVARALAQDAPLLVMDEPTASLDLGNRLLVLERVRALKAQNYGVVFSTHDPDQARELATTVAVIAGGRLAAYGAPQDTVTGPILSAVYGVDVVVERTESGRHVVAPRY</sequence>
<comment type="similarity">
    <text evidence="1">Belongs to the ABC transporter superfamily.</text>
</comment>
<keyword evidence="2" id="KW-0813">Transport</keyword>
<organism evidence="6 7">
    <name type="scientific">Reyranella soli</name>
    <dbReference type="NCBI Taxonomy" id="1230389"/>
    <lineage>
        <taxon>Bacteria</taxon>
        <taxon>Pseudomonadati</taxon>
        <taxon>Pseudomonadota</taxon>
        <taxon>Alphaproteobacteria</taxon>
        <taxon>Hyphomicrobiales</taxon>
        <taxon>Reyranellaceae</taxon>
        <taxon>Reyranella</taxon>
    </lineage>
</organism>
<dbReference type="GO" id="GO:0016887">
    <property type="term" value="F:ATP hydrolysis activity"/>
    <property type="evidence" value="ECO:0007669"/>
    <property type="project" value="InterPro"/>
</dbReference>
<accession>A0A512NJK6</accession>
<protein>
    <submittedName>
        <fullName evidence="6">Iron ABC transporter ATP-binding protein</fullName>
    </submittedName>
</protein>
<dbReference type="Gene3D" id="3.40.50.300">
    <property type="entry name" value="P-loop containing nucleotide triphosphate hydrolases"/>
    <property type="match status" value="1"/>
</dbReference>
<dbReference type="PANTHER" id="PTHR42794:SF2">
    <property type="entry name" value="ABC TRANSPORTER ATP-BINDING PROTEIN"/>
    <property type="match status" value="1"/>
</dbReference>
<evidence type="ECO:0000313" key="6">
    <source>
        <dbReference type="EMBL" id="GEP59095.1"/>
    </source>
</evidence>
<dbReference type="CDD" id="cd03214">
    <property type="entry name" value="ABC_Iron-Siderophores_B12_Hemin"/>
    <property type="match status" value="1"/>
</dbReference>
<evidence type="ECO:0000256" key="2">
    <source>
        <dbReference type="ARBA" id="ARBA00022448"/>
    </source>
</evidence>
<evidence type="ECO:0000256" key="1">
    <source>
        <dbReference type="ARBA" id="ARBA00005417"/>
    </source>
</evidence>